<dbReference type="OrthoDB" id="3439820at2759"/>
<feature type="region of interest" description="Disordered" evidence="1">
    <location>
        <begin position="944"/>
        <end position="973"/>
    </location>
</feature>
<comment type="caution">
    <text evidence="3">The sequence shown here is derived from an EMBL/GenBank/DDBJ whole genome shotgun (WGS) entry which is preliminary data.</text>
</comment>
<proteinExistence type="predicted"/>
<feature type="compositionally biased region" description="Polar residues" evidence="1">
    <location>
        <begin position="410"/>
        <end position="423"/>
    </location>
</feature>
<sequence>MASRRASSSRQPNSPDVSLPAQPAASSFQQGEANDKAVSEVDSRKRSTSVTSFLNRFRPSHRPERGGTIRDHGFWEDLQGGHAADRPKSSHIVLSSPKPYLRPRHGSDSIASSAWNQPIDLPRRTQTYQGQREKLRSPPSAYRPVRGAAFKTIIHGQERQSQEQVQEDQTAASHKAGQHRAPTPVTACTTTMQQSFGNGATLKRTSVQDTFALFDQKREARRLRQSLKESSDFLGVQGVNPHTGVMDVITPTSSSPSDNTMRSLPELKPYSETMTDFRTAYERARRSQDAEEASLLLLRKEQERAARLQRHKDTIRAFQRRVRWQKDQHQWSSVAEPDLSPIVDLSIKTPSSTGEEMGNTPPRQPVQDPYQHKPSCPNSPDLKTTKPAPTVLTPPTTPPLERPEILARDSSGTVIHTPVNNKTSDQRRFSVIAEILGNGNQPSSSPEASRRASEPSNSLQARRRPSIEPRIRRKPIPSPESTAQRSKLKLSIPDNQSYDILLPDQAGHRGPFLGAKTRPAPAPTQYYLDPATMSSLSPDAQRKMRNYQIYPQAPVYRESSRASIMPATVQVEDFTDEKNRLVAFHNHLSHLDRPATLPPVPVFSSTQEANTSPTTQQKRKSLRLRRPSLVPRRLGSGAKDLENQPHEDTEAPTAEERASQQSEIPPQPPQSGMNITNPTLSVDRTMSGTMTKDVEPTSRWATELIQDIQVLSGGPENKPKGLSVKTKLPEVCPVSIAKLEATESACTRTTTITGYEAQPLQNAQKLLKGLVFDGPGDSVSNNPVILNSTPSPDKITVQVTEKADEIADKTIERVADGVKEVTAAPLTKKARASIPSPQIPNTSDRLPSPPPAKSNILPKLVIPPLPSHLRPVTAPAVTMPRPVNSRTASYPRPSTAPGPQPSGPGTGITSSAHQLRPTRERYNRLCRRVSSLNRLDMSTDTFSRAISSTEASRGRSRDRASIKSDATMSGGRAASPTFTSIYLHPHNHSLTSSLVSLKGNNTSSTSLDEEPVRQGQPATEAARTALLAHPSPTKAKIVQVTRKGSTASERQIAAMIAERDQKMGKGKTGRESKNETGSKDGEGGTEGLFKSKEEGVVKFALKDGKRGGKGKQSEALSKGSMELLVKFLLGYWTLVAPVFNAVSPISRRLSARQSTLHDGMVYLLALLFVLVGFLLAVWTVKGTVLAVRGIRAVGEGLGVLIGF</sequence>
<organism evidence="3 4">
    <name type="scientific">Coniochaeta pulveracea</name>
    <dbReference type="NCBI Taxonomy" id="177199"/>
    <lineage>
        <taxon>Eukaryota</taxon>
        <taxon>Fungi</taxon>
        <taxon>Dikarya</taxon>
        <taxon>Ascomycota</taxon>
        <taxon>Pezizomycotina</taxon>
        <taxon>Sordariomycetes</taxon>
        <taxon>Sordariomycetidae</taxon>
        <taxon>Coniochaetales</taxon>
        <taxon>Coniochaetaceae</taxon>
        <taxon>Coniochaeta</taxon>
    </lineage>
</organism>
<evidence type="ECO:0000313" key="4">
    <source>
        <dbReference type="Proteomes" id="UP000275385"/>
    </source>
</evidence>
<feature type="compositionally biased region" description="Polar residues" evidence="1">
    <location>
        <begin position="250"/>
        <end position="262"/>
    </location>
</feature>
<feature type="compositionally biased region" description="Basic residues" evidence="1">
    <location>
        <begin position="617"/>
        <end position="626"/>
    </location>
</feature>
<keyword evidence="2" id="KW-0472">Membrane</keyword>
<feature type="compositionally biased region" description="Polar residues" evidence="1">
    <location>
        <begin position="1"/>
        <end position="16"/>
    </location>
</feature>
<feature type="compositionally biased region" description="Polar residues" evidence="1">
    <location>
        <begin position="835"/>
        <end position="845"/>
    </location>
</feature>
<feature type="region of interest" description="Disordered" evidence="1">
    <location>
        <begin position="591"/>
        <end position="674"/>
    </location>
</feature>
<keyword evidence="2" id="KW-1133">Transmembrane helix</keyword>
<feature type="compositionally biased region" description="Basic and acidic residues" evidence="1">
    <location>
        <begin position="1058"/>
        <end position="1082"/>
    </location>
</feature>
<feature type="compositionally biased region" description="Basic and acidic residues" evidence="1">
    <location>
        <begin position="61"/>
        <end position="75"/>
    </location>
</feature>
<dbReference type="Proteomes" id="UP000275385">
    <property type="component" value="Unassembled WGS sequence"/>
</dbReference>
<name>A0A420YHY6_9PEZI</name>
<feature type="compositionally biased region" description="Basic and acidic residues" evidence="1">
    <location>
        <begin position="952"/>
        <end position="962"/>
    </location>
</feature>
<feature type="region of interest" description="Disordered" evidence="1">
    <location>
        <begin position="342"/>
        <end position="492"/>
    </location>
</feature>
<feature type="region of interest" description="Disordered" evidence="1">
    <location>
        <begin position="1"/>
        <end position="182"/>
    </location>
</feature>
<accession>A0A420YHY6</accession>
<dbReference type="STRING" id="177199.A0A420YHY6"/>
<keyword evidence="2" id="KW-0812">Transmembrane</keyword>
<feature type="compositionally biased region" description="Polar residues" evidence="1">
    <location>
        <begin position="603"/>
        <end position="616"/>
    </location>
</feature>
<feature type="compositionally biased region" description="Polar residues" evidence="1">
    <location>
        <begin position="162"/>
        <end position="172"/>
    </location>
</feature>
<protein>
    <submittedName>
        <fullName evidence="3">Uncharacterized protein</fullName>
    </submittedName>
</protein>
<feature type="compositionally biased region" description="Basic and acidic residues" evidence="1">
    <location>
        <begin position="639"/>
        <end position="658"/>
    </location>
</feature>
<feature type="compositionally biased region" description="Basic and acidic residues" evidence="1">
    <location>
        <begin position="33"/>
        <end position="45"/>
    </location>
</feature>
<evidence type="ECO:0000256" key="1">
    <source>
        <dbReference type="SAM" id="MobiDB-lite"/>
    </source>
</evidence>
<feature type="transmembrane region" description="Helical" evidence="2">
    <location>
        <begin position="1162"/>
        <end position="1180"/>
    </location>
</feature>
<feature type="compositionally biased region" description="Low complexity" evidence="1">
    <location>
        <begin position="385"/>
        <end position="394"/>
    </location>
</feature>
<feature type="region of interest" description="Disordered" evidence="1">
    <location>
        <begin position="244"/>
        <end position="265"/>
    </location>
</feature>
<dbReference type="EMBL" id="QVQW01000008">
    <property type="protein sequence ID" value="RKU47503.1"/>
    <property type="molecule type" value="Genomic_DNA"/>
</dbReference>
<dbReference type="AlphaFoldDB" id="A0A420YHY6"/>
<gene>
    <name evidence="3" type="ORF">DL546_003240</name>
</gene>
<feature type="region of interest" description="Disordered" evidence="1">
    <location>
        <begin position="829"/>
        <end position="922"/>
    </location>
</feature>
<feature type="region of interest" description="Disordered" evidence="1">
    <location>
        <begin position="1058"/>
        <end position="1088"/>
    </location>
</feature>
<keyword evidence="4" id="KW-1185">Reference proteome</keyword>
<evidence type="ECO:0000313" key="3">
    <source>
        <dbReference type="EMBL" id="RKU47503.1"/>
    </source>
</evidence>
<feature type="region of interest" description="Disordered" evidence="1">
    <location>
        <begin position="1000"/>
        <end position="1019"/>
    </location>
</feature>
<reference evidence="3 4" key="1">
    <citation type="submission" date="2018-08" db="EMBL/GenBank/DDBJ databases">
        <title>Draft genome of the lignicolous fungus Coniochaeta pulveracea.</title>
        <authorList>
            <person name="Borstlap C.J."/>
            <person name="De Witt R.N."/>
            <person name="Botha A."/>
            <person name="Volschenk H."/>
        </authorList>
    </citation>
    <scope>NUCLEOTIDE SEQUENCE [LARGE SCALE GENOMIC DNA]</scope>
    <source>
        <strain evidence="3 4">CAB683</strain>
    </source>
</reference>
<evidence type="ECO:0000256" key="2">
    <source>
        <dbReference type="SAM" id="Phobius"/>
    </source>
</evidence>
<feature type="transmembrane region" description="Helical" evidence="2">
    <location>
        <begin position="1123"/>
        <end position="1142"/>
    </location>
</feature>